<protein>
    <submittedName>
        <fullName evidence="2">Intracellular septation protein A</fullName>
    </submittedName>
</protein>
<reference evidence="2 3" key="1">
    <citation type="submission" date="2018-04" db="EMBL/GenBank/DDBJ databases">
        <title>Genomic Encyclopedia of Type Strains, Phase IV (KMG-IV): sequencing the most valuable type-strain genomes for metagenomic binning, comparative biology and taxonomic classification.</title>
        <authorList>
            <person name="Goeker M."/>
        </authorList>
    </citation>
    <scope>NUCLEOTIDE SEQUENCE [LARGE SCALE GENOMIC DNA]</scope>
    <source>
        <strain evidence="2 3">DSM 45771</strain>
    </source>
</reference>
<evidence type="ECO:0000313" key="2">
    <source>
        <dbReference type="EMBL" id="PVZ08591.1"/>
    </source>
</evidence>
<feature type="transmembrane region" description="Helical" evidence="1">
    <location>
        <begin position="151"/>
        <end position="172"/>
    </location>
</feature>
<dbReference type="NCBIfam" id="NF041646">
    <property type="entry name" value="VC0807_fam"/>
    <property type="match status" value="1"/>
</dbReference>
<feature type="transmembrane region" description="Helical" evidence="1">
    <location>
        <begin position="72"/>
        <end position="99"/>
    </location>
</feature>
<feature type="transmembrane region" description="Helical" evidence="1">
    <location>
        <begin position="21"/>
        <end position="41"/>
    </location>
</feature>
<proteinExistence type="predicted"/>
<keyword evidence="1" id="KW-0812">Transmembrane</keyword>
<keyword evidence="1" id="KW-1133">Transmembrane helix</keyword>
<sequence length="221" mass="23984">MARHHRTTIHLPHWRDTARHAVVPLCESTLIPLGLFALLLHTVGFEAGLWAALSWSGLAVAARLLRGRALPAILVISTLILLVRTAVGLWTGSALVYFLQPSAQNFLFAAALLVTLAGGGRPLLARLADDFVPMPEALTSRPNVQRFFRRVSLLWAAVFMINGVMTVTTLAVATVDDYLVVTTAGSYSVVALGIGISLWWFRASLAGEGVRLRWAPRRALA</sequence>
<feature type="transmembrane region" description="Helical" evidence="1">
    <location>
        <begin position="105"/>
        <end position="124"/>
    </location>
</feature>
<dbReference type="RefSeq" id="WP_116709278.1">
    <property type="nucleotide sequence ID" value="NZ_QEKW01000008.1"/>
</dbReference>
<organism evidence="2 3">
    <name type="scientific">Actinomycetospora cinnamomea</name>
    <dbReference type="NCBI Taxonomy" id="663609"/>
    <lineage>
        <taxon>Bacteria</taxon>
        <taxon>Bacillati</taxon>
        <taxon>Actinomycetota</taxon>
        <taxon>Actinomycetes</taxon>
        <taxon>Pseudonocardiales</taxon>
        <taxon>Pseudonocardiaceae</taxon>
        <taxon>Actinomycetospora</taxon>
    </lineage>
</organism>
<evidence type="ECO:0000313" key="3">
    <source>
        <dbReference type="Proteomes" id="UP000245639"/>
    </source>
</evidence>
<dbReference type="EMBL" id="QEKW01000008">
    <property type="protein sequence ID" value="PVZ08591.1"/>
    <property type="molecule type" value="Genomic_DNA"/>
</dbReference>
<gene>
    <name evidence="2" type="ORF">C8D89_108188</name>
</gene>
<evidence type="ECO:0000256" key="1">
    <source>
        <dbReference type="SAM" id="Phobius"/>
    </source>
</evidence>
<dbReference type="AlphaFoldDB" id="A0A2U1F8T6"/>
<feature type="transmembrane region" description="Helical" evidence="1">
    <location>
        <begin position="47"/>
        <end position="65"/>
    </location>
</feature>
<dbReference type="Proteomes" id="UP000245639">
    <property type="component" value="Unassembled WGS sequence"/>
</dbReference>
<feature type="transmembrane region" description="Helical" evidence="1">
    <location>
        <begin position="178"/>
        <end position="201"/>
    </location>
</feature>
<accession>A0A2U1F8T6</accession>
<dbReference type="OrthoDB" id="3783129at2"/>
<keyword evidence="1" id="KW-0472">Membrane</keyword>
<keyword evidence="3" id="KW-1185">Reference proteome</keyword>
<comment type="caution">
    <text evidence="2">The sequence shown here is derived from an EMBL/GenBank/DDBJ whole genome shotgun (WGS) entry which is preliminary data.</text>
</comment>
<name>A0A2U1F8T6_9PSEU</name>